<comment type="caution">
    <text evidence="8">The sequence shown here is derived from an EMBL/GenBank/DDBJ whole genome shotgun (WGS) entry which is preliminary data.</text>
</comment>
<feature type="transmembrane region" description="Helical" evidence="6">
    <location>
        <begin position="198"/>
        <end position="218"/>
    </location>
</feature>
<feature type="transmembrane region" description="Helical" evidence="6">
    <location>
        <begin position="421"/>
        <end position="442"/>
    </location>
</feature>
<dbReference type="GO" id="GO:0005886">
    <property type="term" value="C:plasma membrane"/>
    <property type="evidence" value="ECO:0007669"/>
    <property type="project" value="TreeGrafter"/>
</dbReference>
<dbReference type="InterPro" id="IPR036259">
    <property type="entry name" value="MFS_trans_sf"/>
</dbReference>
<evidence type="ECO:0000256" key="6">
    <source>
        <dbReference type="SAM" id="Phobius"/>
    </source>
</evidence>
<reference evidence="8 9" key="1">
    <citation type="journal article" date="2016" name="Genome Biol. Evol.">
        <title>Draft genome sequence of an aflatoxigenic Aspergillus species, A. bombycis.</title>
        <authorList>
            <person name="Moore G.G."/>
            <person name="Mack B.M."/>
            <person name="Beltz S.B."/>
            <person name="Gilbert M.K."/>
        </authorList>
    </citation>
    <scope>NUCLEOTIDE SEQUENCE [LARGE SCALE GENOMIC DNA]</scope>
    <source>
        <strain evidence="9">NRRL 26010</strain>
    </source>
</reference>
<evidence type="ECO:0000256" key="1">
    <source>
        <dbReference type="ARBA" id="ARBA00004141"/>
    </source>
</evidence>
<evidence type="ECO:0000313" key="8">
    <source>
        <dbReference type="EMBL" id="OGM51028.1"/>
    </source>
</evidence>
<evidence type="ECO:0000256" key="3">
    <source>
        <dbReference type="ARBA" id="ARBA00022989"/>
    </source>
</evidence>
<dbReference type="AlphaFoldDB" id="A0A1F8AIA1"/>
<dbReference type="PROSITE" id="PS50850">
    <property type="entry name" value="MFS"/>
    <property type="match status" value="1"/>
</dbReference>
<evidence type="ECO:0000256" key="2">
    <source>
        <dbReference type="ARBA" id="ARBA00022692"/>
    </source>
</evidence>
<accession>A0A1F8AIA1</accession>
<dbReference type="InterPro" id="IPR011701">
    <property type="entry name" value="MFS"/>
</dbReference>
<keyword evidence="9" id="KW-1185">Reference proteome</keyword>
<evidence type="ECO:0000313" key="9">
    <source>
        <dbReference type="Proteomes" id="UP000179179"/>
    </source>
</evidence>
<dbReference type="Pfam" id="PF07690">
    <property type="entry name" value="MFS_1"/>
    <property type="match status" value="1"/>
</dbReference>
<evidence type="ECO:0000259" key="7">
    <source>
        <dbReference type="PROSITE" id="PS50850"/>
    </source>
</evidence>
<keyword evidence="3 6" id="KW-1133">Transmembrane helix</keyword>
<feature type="transmembrane region" description="Helical" evidence="6">
    <location>
        <begin position="230"/>
        <end position="249"/>
    </location>
</feature>
<sequence>MKETAMATNNIHRSGGGTMGAADMQVDIVPGTDVLRDAEDRHLKHGRGSDTILIPQPSNNSDDPLNWAPAWKYLVIIAQFLYVFVAVESSLSMAPMFPLLGKEWGLNETQLGLLTGGCILGLGYANFLIVPFSNIFGRRLASISLAALTFLTVLWEALATSHRAFLAARVVNGLTTATTESIMMQVVADVFFLHERGLWTGIYFTSYFFGLFLGPVIAGNIAERHGWRSFFWLSLALSAFNIITIVLFFPETKYQRSAATLGGKTEVVDEPAPTTNTKKHDTHESIKAPNDTETSDTDSQYGKGRPSKKQFMLFQKPDPRWKGFLIRDIFSPIRAFFYPIIFWAGLNVAGPANLLLFFNLTESAVLAAPPYNFSSGAVGYSNFAFFVGGTIGLLTAGPFSDWVADKATRRNRGIREAEMRLPAMIPFFITTAIGNVIGGLGYQHQWSWPIILVFGYGLTGLSVTTVPTIAVAYAVDCYKPMSGEIMVVATVVKNTIGFSMSYWVPPLGARKGLIAPAMVEFALTMGPMLFAVPVYYCGKRLRRLTRNSTFHQWSET</sequence>
<protein>
    <submittedName>
        <fullName evidence="8">Transmembrane transporter</fullName>
    </submittedName>
</protein>
<feature type="transmembrane region" description="Helical" evidence="6">
    <location>
        <begin position="111"/>
        <end position="133"/>
    </location>
</feature>
<feature type="transmembrane region" description="Helical" evidence="6">
    <location>
        <begin position="139"/>
        <end position="159"/>
    </location>
</feature>
<feature type="transmembrane region" description="Helical" evidence="6">
    <location>
        <begin position="378"/>
        <end position="400"/>
    </location>
</feature>
<dbReference type="GO" id="GO:0022857">
    <property type="term" value="F:transmembrane transporter activity"/>
    <property type="evidence" value="ECO:0007669"/>
    <property type="project" value="InterPro"/>
</dbReference>
<dbReference type="PANTHER" id="PTHR23502">
    <property type="entry name" value="MAJOR FACILITATOR SUPERFAMILY"/>
    <property type="match status" value="1"/>
</dbReference>
<dbReference type="Gene3D" id="1.20.1250.20">
    <property type="entry name" value="MFS general substrate transporter like domains"/>
    <property type="match status" value="1"/>
</dbReference>
<feature type="domain" description="Major facilitator superfamily (MFS) profile" evidence="7">
    <location>
        <begin position="74"/>
        <end position="556"/>
    </location>
</feature>
<dbReference type="PANTHER" id="PTHR23502:SF149">
    <property type="entry name" value="TRANSPORTER, PUTATIVE-RELATED"/>
    <property type="match status" value="1"/>
</dbReference>
<keyword evidence="4 6" id="KW-0472">Membrane</keyword>
<feature type="transmembrane region" description="Helical" evidence="6">
    <location>
        <begin position="448"/>
        <end position="473"/>
    </location>
</feature>
<dbReference type="Proteomes" id="UP000179179">
    <property type="component" value="Unassembled WGS sequence"/>
</dbReference>
<feature type="transmembrane region" description="Helical" evidence="6">
    <location>
        <begin position="517"/>
        <end position="538"/>
    </location>
</feature>
<evidence type="ECO:0000256" key="4">
    <source>
        <dbReference type="ARBA" id="ARBA00023136"/>
    </source>
</evidence>
<dbReference type="SUPFAM" id="SSF103473">
    <property type="entry name" value="MFS general substrate transporter"/>
    <property type="match status" value="1"/>
</dbReference>
<feature type="transmembrane region" description="Helical" evidence="6">
    <location>
        <begin position="70"/>
        <end position="91"/>
    </location>
</feature>
<dbReference type="OrthoDB" id="5215911at2759"/>
<comment type="subcellular location">
    <subcellularLocation>
        <location evidence="1">Membrane</location>
        <topology evidence="1">Multi-pass membrane protein</topology>
    </subcellularLocation>
</comment>
<dbReference type="RefSeq" id="XP_022394745.1">
    <property type="nucleotide sequence ID" value="XM_022527382.1"/>
</dbReference>
<name>A0A1F8AIA1_9EURO</name>
<feature type="transmembrane region" description="Helical" evidence="6">
    <location>
        <begin position="335"/>
        <end position="358"/>
    </location>
</feature>
<feature type="region of interest" description="Disordered" evidence="5">
    <location>
        <begin position="265"/>
        <end position="307"/>
    </location>
</feature>
<dbReference type="GeneID" id="34443642"/>
<gene>
    <name evidence="8" type="ORF">ABOM_000252</name>
</gene>
<dbReference type="InterPro" id="IPR020846">
    <property type="entry name" value="MFS_dom"/>
</dbReference>
<feature type="transmembrane region" description="Helical" evidence="6">
    <location>
        <begin position="485"/>
        <end position="505"/>
    </location>
</feature>
<dbReference type="EMBL" id="LYCR01000001">
    <property type="protein sequence ID" value="OGM51028.1"/>
    <property type="molecule type" value="Genomic_DNA"/>
</dbReference>
<organism evidence="8 9">
    <name type="scientific">Aspergillus bombycis</name>
    <dbReference type="NCBI Taxonomy" id="109264"/>
    <lineage>
        <taxon>Eukaryota</taxon>
        <taxon>Fungi</taxon>
        <taxon>Dikarya</taxon>
        <taxon>Ascomycota</taxon>
        <taxon>Pezizomycotina</taxon>
        <taxon>Eurotiomycetes</taxon>
        <taxon>Eurotiomycetidae</taxon>
        <taxon>Eurotiales</taxon>
        <taxon>Aspergillaceae</taxon>
        <taxon>Aspergillus</taxon>
    </lineage>
</organism>
<keyword evidence="2 6" id="KW-0812">Transmembrane</keyword>
<proteinExistence type="predicted"/>
<evidence type="ECO:0000256" key="5">
    <source>
        <dbReference type="SAM" id="MobiDB-lite"/>
    </source>
</evidence>